<dbReference type="GO" id="GO:0005576">
    <property type="term" value="C:extracellular region"/>
    <property type="evidence" value="ECO:0007669"/>
    <property type="project" value="UniProtKB-SubCell"/>
</dbReference>
<keyword evidence="5 8" id="KW-0732">Signal</keyword>
<accession>A0A6P5LSB1</accession>
<dbReference type="InterPro" id="IPR001323">
    <property type="entry name" value="EPO_TPO"/>
</dbReference>
<name>A0A6P5LSB1_PHACI</name>
<dbReference type="GO" id="GO:0070374">
    <property type="term" value="P:positive regulation of ERK1 and ERK2 cascade"/>
    <property type="evidence" value="ECO:0007669"/>
    <property type="project" value="TreeGrafter"/>
</dbReference>
<gene>
    <name evidence="10 11 12 13" type="primary">THPO</name>
</gene>
<feature type="region of interest" description="Disordered" evidence="7">
    <location>
        <begin position="180"/>
        <end position="199"/>
    </location>
</feature>
<dbReference type="RefSeq" id="XP_020861450.1">
    <property type="nucleotide sequence ID" value="XM_021005791.1"/>
</dbReference>
<dbReference type="PANTHER" id="PTHR10560:SF0">
    <property type="entry name" value="THROMBOPOIETIN"/>
    <property type="match status" value="1"/>
</dbReference>
<evidence type="ECO:0000313" key="11">
    <source>
        <dbReference type="RefSeq" id="XP_020861448.1"/>
    </source>
</evidence>
<evidence type="ECO:0000256" key="3">
    <source>
        <dbReference type="ARBA" id="ARBA00022525"/>
    </source>
</evidence>
<dbReference type="KEGG" id="pcw:110221303"/>
<feature type="signal peptide" evidence="8">
    <location>
        <begin position="1"/>
        <end position="21"/>
    </location>
</feature>
<dbReference type="OMA" id="PILCARQ"/>
<proteinExistence type="inferred from homology"/>
<dbReference type="RefSeq" id="XP_020861447.1">
    <property type="nucleotide sequence ID" value="XM_021005788.1"/>
</dbReference>
<feature type="chain" id="PRO_5044648508" evidence="8">
    <location>
        <begin position="22"/>
        <end position="360"/>
    </location>
</feature>
<feature type="region of interest" description="Disordered" evidence="7">
    <location>
        <begin position="257"/>
        <end position="279"/>
    </location>
</feature>
<dbReference type="RefSeq" id="XP_020861451.1">
    <property type="nucleotide sequence ID" value="XM_021005792.1"/>
</dbReference>
<dbReference type="GeneID" id="110221303"/>
<evidence type="ECO:0000256" key="4">
    <source>
        <dbReference type="ARBA" id="ARBA00022702"/>
    </source>
</evidence>
<dbReference type="SUPFAM" id="SSF47266">
    <property type="entry name" value="4-helical cytokines"/>
    <property type="match status" value="1"/>
</dbReference>
<evidence type="ECO:0000313" key="12">
    <source>
        <dbReference type="RefSeq" id="XP_020861450.1"/>
    </source>
</evidence>
<feature type="region of interest" description="Disordered" evidence="7">
    <location>
        <begin position="292"/>
        <end position="338"/>
    </location>
</feature>
<evidence type="ECO:0000256" key="8">
    <source>
        <dbReference type="SAM" id="SignalP"/>
    </source>
</evidence>
<keyword evidence="3" id="KW-0964">Secreted</keyword>
<evidence type="ECO:0000256" key="2">
    <source>
        <dbReference type="ARBA" id="ARBA00005782"/>
    </source>
</evidence>
<dbReference type="CTD" id="7066"/>
<keyword evidence="4" id="KW-0372">Hormone</keyword>
<dbReference type="AlphaFoldDB" id="A0A6P5LSB1"/>
<dbReference type="RefSeq" id="XP_020861448.1">
    <property type="nucleotide sequence ID" value="XM_021005789.1"/>
</dbReference>
<comment type="similarity">
    <text evidence="2">Belongs to the EPO/TPO family.</text>
</comment>
<evidence type="ECO:0000256" key="6">
    <source>
        <dbReference type="ARBA" id="ARBA00023157"/>
    </source>
</evidence>
<organism evidence="9 12">
    <name type="scientific">Phascolarctos cinereus</name>
    <name type="common">Koala</name>
    <dbReference type="NCBI Taxonomy" id="38626"/>
    <lineage>
        <taxon>Eukaryota</taxon>
        <taxon>Metazoa</taxon>
        <taxon>Chordata</taxon>
        <taxon>Craniata</taxon>
        <taxon>Vertebrata</taxon>
        <taxon>Euteleostomi</taxon>
        <taxon>Mammalia</taxon>
        <taxon>Metatheria</taxon>
        <taxon>Diprotodontia</taxon>
        <taxon>Phascolarctidae</taxon>
        <taxon>Phascolarctos</taxon>
    </lineage>
</organism>
<dbReference type="Gene3D" id="1.20.1250.10">
    <property type="match status" value="1"/>
</dbReference>
<reference evidence="10 11" key="1">
    <citation type="submission" date="2025-04" db="UniProtKB">
        <authorList>
            <consortium name="RefSeq"/>
        </authorList>
    </citation>
    <scope>IDENTIFICATION</scope>
    <source>
        <tissue evidence="10 11">Spleen</tissue>
    </source>
</reference>
<dbReference type="Pfam" id="PF00758">
    <property type="entry name" value="EPO_TPO"/>
    <property type="match status" value="1"/>
</dbReference>
<keyword evidence="9" id="KW-1185">Reference proteome</keyword>
<dbReference type="PRINTS" id="PR01485">
    <property type="entry name" value="THROMBOPTN"/>
</dbReference>
<dbReference type="GO" id="GO:0008283">
    <property type="term" value="P:cell population proliferation"/>
    <property type="evidence" value="ECO:0007669"/>
    <property type="project" value="InterPro"/>
</dbReference>
<evidence type="ECO:0000313" key="10">
    <source>
        <dbReference type="RefSeq" id="XP_020861447.1"/>
    </source>
</evidence>
<evidence type="ECO:0000256" key="7">
    <source>
        <dbReference type="SAM" id="MobiDB-lite"/>
    </source>
</evidence>
<dbReference type="GO" id="GO:0038163">
    <property type="term" value="P:thrombopoietin-mediated signaling pathway"/>
    <property type="evidence" value="ECO:0007669"/>
    <property type="project" value="TreeGrafter"/>
</dbReference>
<feature type="compositionally biased region" description="Polar residues" evidence="7">
    <location>
        <begin position="188"/>
        <end position="197"/>
    </location>
</feature>
<comment type="subcellular location">
    <subcellularLocation>
        <location evidence="1">Secreted</location>
    </subcellularLocation>
</comment>
<keyword evidence="6" id="KW-1015">Disulfide bond</keyword>
<dbReference type="InterPro" id="IPR009079">
    <property type="entry name" value="4_helix_cytokine-like_core"/>
</dbReference>
<evidence type="ECO:0000256" key="1">
    <source>
        <dbReference type="ARBA" id="ARBA00004613"/>
    </source>
</evidence>
<dbReference type="GO" id="GO:0005125">
    <property type="term" value="F:cytokine activity"/>
    <property type="evidence" value="ECO:0007669"/>
    <property type="project" value="InterPro"/>
</dbReference>
<dbReference type="InterPro" id="IPR003978">
    <property type="entry name" value="Thrombopoietin"/>
</dbReference>
<dbReference type="PANTHER" id="PTHR10560">
    <property type="entry name" value="THROMBOPOIETIN"/>
    <property type="match status" value="1"/>
</dbReference>
<feature type="compositionally biased region" description="Pro residues" evidence="7">
    <location>
        <begin position="312"/>
        <end position="322"/>
    </location>
</feature>
<dbReference type="GO" id="GO:0005179">
    <property type="term" value="F:hormone activity"/>
    <property type="evidence" value="ECO:0007669"/>
    <property type="project" value="UniProtKB-KW"/>
</dbReference>
<evidence type="ECO:0000313" key="13">
    <source>
        <dbReference type="RefSeq" id="XP_020861451.1"/>
    </source>
</evidence>
<evidence type="ECO:0000313" key="9">
    <source>
        <dbReference type="Proteomes" id="UP000515140"/>
    </source>
</evidence>
<dbReference type="GO" id="GO:1902035">
    <property type="term" value="P:positive regulation of hematopoietic stem cell proliferation"/>
    <property type="evidence" value="ECO:0007669"/>
    <property type="project" value="TreeGrafter"/>
</dbReference>
<evidence type="ECO:0000256" key="5">
    <source>
        <dbReference type="ARBA" id="ARBA00022729"/>
    </source>
</evidence>
<protein>
    <submittedName>
        <fullName evidence="10 11">Thrombopoietin isoform X1</fullName>
    </submittedName>
</protein>
<dbReference type="Proteomes" id="UP000515140">
    <property type="component" value="Unplaced"/>
</dbReference>
<sequence length="360" mass="38169">MELTELLVVMMFLLSSRLTLTLTSPAPVCDPRLFNKLLRDSAALHSRLSQCSDLSPLPIPVLLPTVDFSLREWRAKTEQTKGQEVLGAVTLLLEGVISARRQLNPSCLSSLLGQLSAQTRILLGALQGLLGTPSLPKGQTAAHREPTAIFLSFQQLLRGKVRFLLHALRPILCARQDQTATAAPDSGSMPSVRTTSGLKDKALASLERAPGSSARATEAPKRAFRPLNRIPGSLNHTANPLDEDPAHLNMTLGPSNRIHGISPVPSNNTVGKSNKPPGTLDVTFQSPIPLPGLITPPSTPPTGHQVLSSPSPALPTPTPRPHVPSTSPSATGNSAFSTTCCLHSQDTTKVMQGPTTSSPS</sequence>